<evidence type="ECO:0000313" key="2">
    <source>
        <dbReference type="Proteomes" id="UP001238163"/>
    </source>
</evidence>
<sequence>MKKIINYLRYRWLLAKWQRRAKKKRRANVMVGNLNDFFAELAKCQISYVVLRWFDELPADRSAEKSFQGDIDLLVESAQLEDFCRIVAAFPGHIKIDLYSNGIRLGTDCKRIAYFPPVLGSEILHDRCRHDGRFYRPAPRPYLYSLLYHCCYQKGLLCGLPTGTALDNPETYSHDLKRELTLTAAACAETLPQPLTLLAIHQWLQQRQWAMPYDLIPRWPARNAWHDELLKRETAELNKALAGLKDLLVFLIREDAVSTGADQPIVQALAKKFTVLDVVQLDQQQQQRVMRQTRGGDWTKHKDVVIVAPVIAVVCHDPSPQPVDNSSGLGSIHHFVGNANVFYKHAIRKDLERRFPDAINFMHGSDNDPESMAYIKAIYGPQWPERIASWKQLPPDAPGQATSNSPL</sequence>
<dbReference type="Proteomes" id="UP001238163">
    <property type="component" value="Unassembled WGS sequence"/>
</dbReference>
<proteinExistence type="predicted"/>
<protein>
    <submittedName>
        <fullName evidence="1">Uncharacterized protein</fullName>
    </submittedName>
</protein>
<accession>A0AAE3VCG5</accession>
<organism evidence="1 2">
    <name type="scientific">Oligosphaera ethanolica</name>
    <dbReference type="NCBI Taxonomy" id="760260"/>
    <lineage>
        <taxon>Bacteria</taxon>
        <taxon>Pseudomonadati</taxon>
        <taxon>Lentisphaerota</taxon>
        <taxon>Oligosphaeria</taxon>
        <taxon>Oligosphaerales</taxon>
        <taxon>Oligosphaeraceae</taxon>
        <taxon>Oligosphaera</taxon>
    </lineage>
</organism>
<dbReference type="RefSeq" id="WP_307259121.1">
    <property type="nucleotide sequence ID" value="NZ_JAUSVL010000001.1"/>
</dbReference>
<dbReference type="AlphaFoldDB" id="A0AAE3VCG5"/>
<dbReference type="EMBL" id="JAUSVL010000001">
    <property type="protein sequence ID" value="MDQ0287958.1"/>
    <property type="molecule type" value="Genomic_DNA"/>
</dbReference>
<reference evidence="1" key="1">
    <citation type="submission" date="2023-07" db="EMBL/GenBank/DDBJ databases">
        <title>Genomic Encyclopedia of Type Strains, Phase IV (KMG-IV): sequencing the most valuable type-strain genomes for metagenomic binning, comparative biology and taxonomic classification.</title>
        <authorList>
            <person name="Goeker M."/>
        </authorList>
    </citation>
    <scope>NUCLEOTIDE SEQUENCE</scope>
    <source>
        <strain evidence="1">DSM 24202</strain>
    </source>
</reference>
<name>A0AAE3VCG5_9BACT</name>
<evidence type="ECO:0000313" key="1">
    <source>
        <dbReference type="EMBL" id="MDQ0287958.1"/>
    </source>
</evidence>
<gene>
    <name evidence="1" type="ORF">J3R75_000065</name>
</gene>
<keyword evidence="2" id="KW-1185">Reference proteome</keyword>
<comment type="caution">
    <text evidence="1">The sequence shown here is derived from an EMBL/GenBank/DDBJ whole genome shotgun (WGS) entry which is preliminary data.</text>
</comment>